<feature type="non-terminal residue" evidence="2">
    <location>
        <position position="149"/>
    </location>
</feature>
<dbReference type="AlphaFoldDB" id="A0A6J4L5W2"/>
<evidence type="ECO:0000256" key="1">
    <source>
        <dbReference type="SAM" id="MobiDB-lite"/>
    </source>
</evidence>
<feature type="region of interest" description="Disordered" evidence="1">
    <location>
        <begin position="25"/>
        <end position="106"/>
    </location>
</feature>
<feature type="compositionally biased region" description="Basic and acidic residues" evidence="1">
    <location>
        <begin position="59"/>
        <end position="75"/>
    </location>
</feature>
<protein>
    <submittedName>
        <fullName evidence="2">TolB protein, periplasmic protein involved in the tonb-independent uptake of group A colicins</fullName>
    </submittedName>
</protein>
<gene>
    <name evidence="2" type="ORF">AVDCRST_MAG40-1423</name>
</gene>
<reference evidence="2" key="1">
    <citation type="submission" date="2020-02" db="EMBL/GenBank/DDBJ databases">
        <authorList>
            <person name="Meier V. D."/>
        </authorList>
    </citation>
    <scope>NUCLEOTIDE SEQUENCE</scope>
    <source>
        <strain evidence="2">AVDCRST_MAG40</strain>
    </source>
</reference>
<sequence length="149" mass="16921">GHSPYAVAGSHRAGAPERVRLQLREAGRRRSAAAHGHLVTRHSSPVGAAVRAPPRQRPPPHERRGERRGVLEPRRPATHPPEQARRLRLRPAVRDERRRVGGAARVDRDGQDHVRLLLRRRPARAVRLHTRRRAQLPRPPRPVARLRLG</sequence>
<name>A0A6J4L5W2_9BACT</name>
<accession>A0A6J4L5W2</accession>
<feature type="non-terminal residue" evidence="2">
    <location>
        <position position="1"/>
    </location>
</feature>
<evidence type="ECO:0000313" key="2">
    <source>
        <dbReference type="EMBL" id="CAA9320166.1"/>
    </source>
</evidence>
<dbReference type="EMBL" id="CADCTX010000448">
    <property type="protein sequence ID" value="CAA9320166.1"/>
    <property type="molecule type" value="Genomic_DNA"/>
</dbReference>
<organism evidence="2">
    <name type="scientific">uncultured Gemmatimonadaceae bacterium</name>
    <dbReference type="NCBI Taxonomy" id="246130"/>
    <lineage>
        <taxon>Bacteria</taxon>
        <taxon>Pseudomonadati</taxon>
        <taxon>Gemmatimonadota</taxon>
        <taxon>Gemmatimonadia</taxon>
        <taxon>Gemmatimonadales</taxon>
        <taxon>Gemmatimonadaceae</taxon>
        <taxon>environmental samples</taxon>
    </lineage>
</organism>
<feature type="compositionally biased region" description="Basic and acidic residues" evidence="1">
    <location>
        <begin position="92"/>
        <end position="106"/>
    </location>
</feature>
<proteinExistence type="predicted"/>